<dbReference type="PANTHER" id="PTHR10997:SF8">
    <property type="entry name" value="EXPORTIN-2"/>
    <property type="match status" value="1"/>
</dbReference>
<evidence type="ECO:0000313" key="9">
    <source>
        <dbReference type="EMBL" id="KAG6380111.1"/>
    </source>
</evidence>
<dbReference type="Pfam" id="PF03810">
    <property type="entry name" value="IBN_N"/>
    <property type="match status" value="1"/>
</dbReference>
<dbReference type="GO" id="GO:0006606">
    <property type="term" value="P:protein import into nucleus"/>
    <property type="evidence" value="ECO:0007669"/>
    <property type="project" value="TreeGrafter"/>
</dbReference>
<dbReference type="GO" id="GO:0005829">
    <property type="term" value="C:cytosol"/>
    <property type="evidence" value="ECO:0007669"/>
    <property type="project" value="TreeGrafter"/>
</dbReference>
<dbReference type="OrthoDB" id="3268246at2759"/>
<dbReference type="GO" id="GO:0006611">
    <property type="term" value="P:protein export from nucleus"/>
    <property type="evidence" value="ECO:0007669"/>
    <property type="project" value="TreeGrafter"/>
</dbReference>
<dbReference type="Pfam" id="PF08506">
    <property type="entry name" value="Cse1"/>
    <property type="match status" value="1"/>
</dbReference>
<evidence type="ECO:0000256" key="4">
    <source>
        <dbReference type="ARBA" id="ARBA00022448"/>
    </source>
</evidence>
<keyword evidence="6" id="KW-0653">Protein transport</keyword>
<keyword evidence="10" id="KW-1185">Reference proteome</keyword>
<dbReference type="SUPFAM" id="SSF48371">
    <property type="entry name" value="ARM repeat"/>
    <property type="match status" value="1"/>
</dbReference>
<evidence type="ECO:0000256" key="2">
    <source>
        <dbReference type="ARBA" id="ARBA00004496"/>
    </source>
</evidence>
<dbReference type="EMBL" id="JAGFBS010000003">
    <property type="protein sequence ID" value="KAG6380111.1"/>
    <property type="molecule type" value="Genomic_DNA"/>
</dbReference>
<evidence type="ECO:0000313" key="10">
    <source>
        <dbReference type="Proteomes" id="UP000683000"/>
    </source>
</evidence>
<reference evidence="9" key="1">
    <citation type="submission" date="2021-03" db="EMBL/GenBank/DDBJ databases">
        <title>Evolutionary innovations through gain and loss of genes in the ectomycorrhizal Boletales.</title>
        <authorList>
            <person name="Wu G."/>
            <person name="Miyauchi S."/>
            <person name="Morin E."/>
            <person name="Yang Z.-L."/>
            <person name="Xu J."/>
            <person name="Martin F.M."/>
        </authorList>
    </citation>
    <scope>NUCLEOTIDE SEQUENCE</scope>
    <source>
        <strain evidence="9">BR01</strain>
    </source>
</reference>
<evidence type="ECO:0000256" key="5">
    <source>
        <dbReference type="ARBA" id="ARBA00022490"/>
    </source>
</evidence>
<comment type="subcellular location">
    <subcellularLocation>
        <location evidence="2">Cytoplasm</location>
    </subcellularLocation>
    <subcellularLocation>
        <location evidence="1">Nucleus</location>
    </subcellularLocation>
</comment>
<dbReference type="PANTHER" id="PTHR10997">
    <property type="entry name" value="IMPORTIN-7, 8, 11"/>
    <property type="match status" value="1"/>
</dbReference>
<evidence type="ECO:0000259" key="8">
    <source>
        <dbReference type="PROSITE" id="PS50166"/>
    </source>
</evidence>
<protein>
    <submittedName>
        <fullName evidence="9">CAS/CSE protein</fullName>
    </submittedName>
</protein>
<keyword evidence="5" id="KW-0963">Cytoplasm</keyword>
<dbReference type="PROSITE" id="PS50166">
    <property type="entry name" value="IMPORTIN_B_NT"/>
    <property type="match status" value="1"/>
</dbReference>
<dbReference type="InterPro" id="IPR016024">
    <property type="entry name" value="ARM-type_fold"/>
</dbReference>
<organism evidence="9 10">
    <name type="scientific">Boletus reticuloceps</name>
    <dbReference type="NCBI Taxonomy" id="495285"/>
    <lineage>
        <taxon>Eukaryota</taxon>
        <taxon>Fungi</taxon>
        <taxon>Dikarya</taxon>
        <taxon>Basidiomycota</taxon>
        <taxon>Agaricomycotina</taxon>
        <taxon>Agaricomycetes</taxon>
        <taxon>Agaricomycetidae</taxon>
        <taxon>Boletales</taxon>
        <taxon>Boletineae</taxon>
        <taxon>Boletaceae</taxon>
        <taxon>Boletoideae</taxon>
        <taxon>Boletus</taxon>
    </lineage>
</organism>
<comment type="caution">
    <text evidence="9">The sequence shown here is derived from an EMBL/GenBank/DDBJ whole genome shotgun (WGS) entry which is preliminary data.</text>
</comment>
<dbReference type="GO" id="GO:0005635">
    <property type="term" value="C:nuclear envelope"/>
    <property type="evidence" value="ECO:0007669"/>
    <property type="project" value="TreeGrafter"/>
</dbReference>
<name>A0A8I2YX69_9AGAM</name>
<proteinExistence type="inferred from homology"/>
<dbReference type="Pfam" id="PF03378">
    <property type="entry name" value="CAS_CSE1"/>
    <property type="match status" value="1"/>
</dbReference>
<evidence type="ECO:0000256" key="1">
    <source>
        <dbReference type="ARBA" id="ARBA00004123"/>
    </source>
</evidence>
<keyword evidence="4" id="KW-0813">Transport</keyword>
<dbReference type="InterPro" id="IPR001494">
    <property type="entry name" value="Importin-beta_N"/>
</dbReference>
<keyword evidence="7" id="KW-0539">Nucleus</keyword>
<dbReference type="GO" id="GO:0031267">
    <property type="term" value="F:small GTPase binding"/>
    <property type="evidence" value="ECO:0007669"/>
    <property type="project" value="InterPro"/>
</dbReference>
<dbReference type="AlphaFoldDB" id="A0A8I2YX69"/>
<dbReference type="SMART" id="SM00913">
    <property type="entry name" value="IBN_N"/>
    <property type="match status" value="1"/>
</dbReference>
<dbReference type="InterPro" id="IPR005043">
    <property type="entry name" value="XPO2_C"/>
</dbReference>
<dbReference type="Proteomes" id="UP000683000">
    <property type="component" value="Unassembled WGS sequence"/>
</dbReference>
<evidence type="ECO:0000256" key="7">
    <source>
        <dbReference type="ARBA" id="ARBA00023242"/>
    </source>
</evidence>
<gene>
    <name evidence="9" type="ORF">JVT61DRAFT_8197</name>
</gene>
<sequence length="1268" mass="140240">MSDVASLLSASLQPSSRKQAEQQLNQLTAQPGFLPHLLALILDTAPDRPVRLAGGIYLKNVAKLRWEEDVAPLPEQDKVTLRGQLVPAMITLSNPADKSIRAQIAESVALIAELDFPPKWPDLIDQLVLSLSSTDYNINLGVLETAHSIFRHWRSQVRSDALYTEINLVLDRFVSPFLGLFRQSATLLLGTPPPNIEIVVQAQTLLAEIFYDFTCHDLPPAIEDAHDEFFAPTTGWFQRFLTWDPPELRKDPDDATPSLPARLKTVIFEITELYIKLYPDQLAKSPAIEHFVQTVWQLIGSNNLPNVADDSLVSQALRFISTAIRSGYYKSLFSSRDVISSLIQGVVIPNVSLRTHDIEQFEDDPLEFIRLDLALPSGGSVGGAGGGVGGVGGEASTRRQAAADVLQALVGSGYRTETTEIVGTWIQTGLEAYGRDAKANWTAKDSAVYLLGAIATEASTMQHGVTSINAQVDVVKFFSDHVFQDLQAAHGTVHPILQVDAIRFLLTFRNQLTKEQLLSVLPVLVKHLTSDNYVAYTYAAITIDRILFIKKGTQLLFTQADVHDFAASLLNAVLTKIEGAGTPEKVAENDHLMKCAMRVIVTARHTLTPVYQQVLQRLVAILGIISKNPSNPSFDQYIFESISALMRFVVHGTPTTLPTFEQALFGPFTVILQQDIDQYIPYIFQVLAQMLSLHTTSVPAEYRSLLPFLLTPACWQQKGSIPGLVKLLRAFLARDAQEMVRAGQLERVLAIVQQRLVPSKMNDGWGFELLEGVVQNVDPTQLKPYMRPLVMTLLTRMQTSKTDKYAYHFTYFLLLTMAIDVAGMGPDYVIGTVEEIQPQLWSQILMGFVIPQVPKMPHKNRKVTAVGLTRMLTESQVMLSEPASRSWPVVFTALVKLFSEPQYLAAKEVDSSDGTGLTEIDYEEQTAGYQAAYSRLAASESGPVDPMAYVGDIRAFLGRALGGGAGVSKVVLSKERLMGFLGACEDPVPHRRLKALRGRFQKGSASGRHSDYSTGMGILAVSKPALAFSPSYCLPSPLGPQAQEPTTISTIYRNTSDAAQTFLPPVQAVAGAIPVAGGIIKDVIGGMLSTLQIVDRYIQNNGDMEQLTTRLYLLLRLIDDAPIARTTEEENMRWRLLRTLQTEKSKLETMRKRIRASSSVTQDIAGCISRINNHLLDYTVFMQMFSQNEVHEIRANTDKIVRFSVRQTQFIENSMAIAGTGQLPASVSRGYAILVDATGREHPMLLDQCRYLDVRSYDANIYMIKPNM</sequence>
<accession>A0A8I2YX69</accession>
<dbReference type="InterPro" id="IPR013713">
    <property type="entry name" value="XPO2_central"/>
</dbReference>
<feature type="domain" description="Importin N-terminal" evidence="8">
    <location>
        <begin position="20"/>
        <end position="91"/>
    </location>
</feature>
<dbReference type="GO" id="GO:0005049">
    <property type="term" value="F:nuclear export signal receptor activity"/>
    <property type="evidence" value="ECO:0007669"/>
    <property type="project" value="TreeGrafter"/>
</dbReference>
<comment type="similarity">
    <text evidence="3">Belongs to the XPO2/CSE1 family.</text>
</comment>
<dbReference type="Gene3D" id="1.25.10.10">
    <property type="entry name" value="Leucine-rich Repeat Variant"/>
    <property type="match status" value="1"/>
</dbReference>
<evidence type="ECO:0000256" key="3">
    <source>
        <dbReference type="ARBA" id="ARBA00008669"/>
    </source>
</evidence>
<dbReference type="InterPro" id="IPR011989">
    <property type="entry name" value="ARM-like"/>
</dbReference>
<evidence type="ECO:0000256" key="6">
    <source>
        <dbReference type="ARBA" id="ARBA00022927"/>
    </source>
</evidence>